<evidence type="ECO:0000313" key="2">
    <source>
        <dbReference type="EMBL" id="CAE6388600.1"/>
    </source>
</evidence>
<organism evidence="2 3">
    <name type="scientific">Rhizoctonia solani</name>
    <dbReference type="NCBI Taxonomy" id="456999"/>
    <lineage>
        <taxon>Eukaryota</taxon>
        <taxon>Fungi</taxon>
        <taxon>Dikarya</taxon>
        <taxon>Basidiomycota</taxon>
        <taxon>Agaricomycotina</taxon>
        <taxon>Agaricomycetes</taxon>
        <taxon>Cantharellales</taxon>
        <taxon>Ceratobasidiaceae</taxon>
        <taxon>Rhizoctonia</taxon>
    </lineage>
</organism>
<gene>
    <name evidence="2" type="ORF">RDB_LOCUS41275</name>
</gene>
<evidence type="ECO:0000313" key="3">
    <source>
        <dbReference type="Proteomes" id="UP000663846"/>
    </source>
</evidence>
<dbReference type="Pfam" id="PF00069">
    <property type="entry name" value="Pkinase"/>
    <property type="match status" value="1"/>
</dbReference>
<dbReference type="AlphaFoldDB" id="A0A8H2WND9"/>
<reference evidence="2" key="1">
    <citation type="submission" date="2021-01" db="EMBL/GenBank/DDBJ databases">
        <authorList>
            <person name="Kaushik A."/>
        </authorList>
    </citation>
    <scope>NUCLEOTIDE SEQUENCE</scope>
    <source>
        <strain evidence="2">AG1-1C</strain>
    </source>
</reference>
<evidence type="ECO:0000259" key="1">
    <source>
        <dbReference type="PROSITE" id="PS50011"/>
    </source>
</evidence>
<dbReference type="Proteomes" id="UP000663846">
    <property type="component" value="Unassembled WGS sequence"/>
</dbReference>
<dbReference type="Gene3D" id="1.10.510.10">
    <property type="entry name" value="Transferase(Phosphotransferase) domain 1"/>
    <property type="match status" value="2"/>
</dbReference>
<accession>A0A8H2WND9</accession>
<dbReference type="GO" id="GO:0004674">
    <property type="term" value="F:protein serine/threonine kinase activity"/>
    <property type="evidence" value="ECO:0007669"/>
    <property type="project" value="TreeGrafter"/>
</dbReference>
<proteinExistence type="predicted"/>
<dbReference type="SUPFAM" id="SSF56112">
    <property type="entry name" value="Protein kinase-like (PK-like)"/>
    <property type="match status" value="1"/>
</dbReference>
<feature type="domain" description="Protein kinase" evidence="1">
    <location>
        <begin position="118"/>
        <end position="362"/>
    </location>
</feature>
<dbReference type="InterPro" id="IPR051681">
    <property type="entry name" value="Ser/Thr_Kinases-Pseudokinases"/>
</dbReference>
<dbReference type="InterPro" id="IPR011009">
    <property type="entry name" value="Kinase-like_dom_sf"/>
</dbReference>
<dbReference type="EMBL" id="CAJMWS010000271">
    <property type="protein sequence ID" value="CAE6388600.1"/>
    <property type="molecule type" value="Genomic_DNA"/>
</dbReference>
<dbReference type="GO" id="GO:0005524">
    <property type="term" value="F:ATP binding"/>
    <property type="evidence" value="ECO:0007669"/>
    <property type="project" value="InterPro"/>
</dbReference>
<protein>
    <recommendedName>
        <fullName evidence="1">Protein kinase domain-containing protein</fullName>
    </recommendedName>
</protein>
<name>A0A8H2WND9_9AGAM</name>
<dbReference type="PROSITE" id="PS50011">
    <property type="entry name" value="PROTEIN_KINASE_DOM"/>
    <property type="match status" value="1"/>
</dbReference>
<dbReference type="InterPro" id="IPR000719">
    <property type="entry name" value="Prot_kinase_dom"/>
</dbReference>
<comment type="caution">
    <text evidence="2">The sequence shown here is derived from an EMBL/GenBank/DDBJ whole genome shotgun (WGS) entry which is preliminary data.</text>
</comment>
<dbReference type="PANTHER" id="PTHR44329">
    <property type="entry name" value="SERINE/THREONINE-PROTEIN KINASE TNNI3K-RELATED"/>
    <property type="match status" value="1"/>
</dbReference>
<sequence>MSIRLHNIIVIQGLFLILTMQNNVVDSGSSGHGRYARALDYTLHSIYLIWALISCIGGVVQRFIPSATDTVPRPDRGNNFKEDSVRVMIASTTPLETVVACLIQHGCRDITPELELKTCDHHPFAQGGYGTTYRATLSNGLVVAIKCIEVFGLWDEWRPSEKSLKHTASELYAWSKSDHPGILKVIGFIQIKGHIFLSIELVAAIDHLHLRGIVHGDIKPASANGNILVSDDGHVQLTDFGSAILLRPQALCFTKTNVKGTLRFMAPEILSGVSNQGSVQADIYATGMQILSGELPYANKNDFQVWASVVNEKSLPDQPDFHKYLGVRTQDDVNMVWNLLKRCWNSNPKDRPTAAEIKDVLMDIEQGFSVPGGFV</sequence>